<feature type="domain" description="ABC transmembrane type-1" evidence="12">
    <location>
        <begin position="17"/>
        <end position="217"/>
    </location>
</feature>
<feature type="transmembrane region" description="Helical" evidence="11">
    <location>
        <begin position="171"/>
        <end position="193"/>
    </location>
</feature>
<dbReference type="GO" id="GO:0043190">
    <property type="term" value="C:ATP-binding cassette (ABC) transporter complex"/>
    <property type="evidence" value="ECO:0007669"/>
    <property type="project" value="InterPro"/>
</dbReference>
<dbReference type="RefSeq" id="WP_109246506.1">
    <property type="nucleotide sequence ID" value="NZ_BFFO01000017.1"/>
</dbReference>
<dbReference type="GO" id="GO:0015833">
    <property type="term" value="P:peptide transport"/>
    <property type="evidence" value="ECO:0007669"/>
    <property type="project" value="UniProtKB-KW"/>
</dbReference>
<keyword evidence="7" id="KW-0653">Protein transport</keyword>
<dbReference type="InterPro" id="IPR043429">
    <property type="entry name" value="ArtM/GltK/GlnP/TcyL/YhdX-like"/>
</dbReference>
<name>A0A2R5HHY8_9LACT</name>
<keyword evidence="4" id="KW-1003">Cell membrane</keyword>
<evidence type="ECO:0000256" key="4">
    <source>
        <dbReference type="ARBA" id="ARBA00022475"/>
    </source>
</evidence>
<evidence type="ECO:0000259" key="12">
    <source>
        <dbReference type="PROSITE" id="PS50928"/>
    </source>
</evidence>
<dbReference type="InterPro" id="IPR000515">
    <property type="entry name" value="MetI-like"/>
</dbReference>
<protein>
    <submittedName>
        <fullName evidence="13">Glutamine ABC transporter permease protein</fullName>
    </submittedName>
</protein>
<dbReference type="PANTHER" id="PTHR30614">
    <property type="entry name" value="MEMBRANE COMPONENT OF AMINO ACID ABC TRANSPORTER"/>
    <property type="match status" value="1"/>
</dbReference>
<evidence type="ECO:0000256" key="9">
    <source>
        <dbReference type="ARBA" id="ARBA00022989"/>
    </source>
</evidence>
<evidence type="ECO:0000256" key="1">
    <source>
        <dbReference type="ARBA" id="ARBA00004651"/>
    </source>
</evidence>
<evidence type="ECO:0000256" key="3">
    <source>
        <dbReference type="ARBA" id="ARBA00022448"/>
    </source>
</evidence>
<keyword evidence="3 11" id="KW-0813">Transport</keyword>
<evidence type="ECO:0000256" key="6">
    <source>
        <dbReference type="ARBA" id="ARBA00022856"/>
    </source>
</evidence>
<dbReference type="InterPro" id="IPR035906">
    <property type="entry name" value="MetI-like_sf"/>
</dbReference>
<evidence type="ECO:0000256" key="5">
    <source>
        <dbReference type="ARBA" id="ARBA00022692"/>
    </source>
</evidence>
<comment type="similarity">
    <text evidence="2">Belongs to the binding-protein-dependent transport system permease family. HisMQ subfamily.</text>
</comment>
<accession>A0A2R5HHY8</accession>
<dbReference type="PANTHER" id="PTHR30614:SF20">
    <property type="entry name" value="GLUTAMINE TRANSPORT SYSTEM PERMEASE PROTEIN GLNP"/>
    <property type="match status" value="1"/>
</dbReference>
<dbReference type="EMBL" id="BFFO01000017">
    <property type="protein sequence ID" value="GBG97546.1"/>
    <property type="molecule type" value="Genomic_DNA"/>
</dbReference>
<dbReference type="NCBIfam" id="TIGR01726">
    <property type="entry name" value="HEQRo_perm_3TM"/>
    <property type="match status" value="1"/>
</dbReference>
<sequence>MNWSFIPQYLPYFNDGLIMTLIISIFVVFFGAILGTILALGKISRHWFFRWPANIYIEVFRGTPMLVQITIGFLLLGNVFKGSPLQLGILSEPINSVIAGIIILVLNSGAYVAEIVRAGISSIPKGQTEAAYSLGIKPTQTMLSVILPQAIRNILPALGNEFVTIIKDSSLLSTIGVIELYSGGQTVISSTYISLEPLLLVAGYYFVVTFVTTRLLALLEKRYAKGLVK</sequence>
<comment type="subcellular location">
    <subcellularLocation>
        <location evidence="1 11">Cell membrane</location>
        <topology evidence="1 11">Multi-pass membrane protein</topology>
    </subcellularLocation>
</comment>
<feature type="transmembrane region" description="Helical" evidence="11">
    <location>
        <begin position="96"/>
        <end position="116"/>
    </location>
</feature>
<keyword evidence="8" id="KW-0029">Amino-acid transport</keyword>
<dbReference type="GO" id="GO:0022857">
    <property type="term" value="F:transmembrane transporter activity"/>
    <property type="evidence" value="ECO:0007669"/>
    <property type="project" value="InterPro"/>
</dbReference>
<keyword evidence="14" id="KW-1185">Reference proteome</keyword>
<feature type="transmembrane region" description="Helical" evidence="11">
    <location>
        <begin position="199"/>
        <end position="219"/>
    </location>
</feature>
<feature type="transmembrane region" description="Helical" evidence="11">
    <location>
        <begin position="53"/>
        <end position="76"/>
    </location>
</feature>
<keyword evidence="9 11" id="KW-1133">Transmembrane helix</keyword>
<dbReference type="CDD" id="cd06261">
    <property type="entry name" value="TM_PBP2"/>
    <property type="match status" value="1"/>
</dbReference>
<dbReference type="Gene3D" id="1.10.3720.10">
    <property type="entry name" value="MetI-like"/>
    <property type="match status" value="1"/>
</dbReference>
<evidence type="ECO:0000256" key="7">
    <source>
        <dbReference type="ARBA" id="ARBA00022927"/>
    </source>
</evidence>
<evidence type="ECO:0000256" key="11">
    <source>
        <dbReference type="RuleBase" id="RU363032"/>
    </source>
</evidence>
<evidence type="ECO:0000256" key="2">
    <source>
        <dbReference type="ARBA" id="ARBA00010072"/>
    </source>
</evidence>
<dbReference type="Pfam" id="PF00528">
    <property type="entry name" value="BPD_transp_1"/>
    <property type="match status" value="1"/>
</dbReference>
<feature type="transmembrane region" description="Helical" evidence="11">
    <location>
        <begin position="17"/>
        <end position="41"/>
    </location>
</feature>
<evidence type="ECO:0000313" key="14">
    <source>
        <dbReference type="Proteomes" id="UP000245021"/>
    </source>
</evidence>
<dbReference type="OrthoDB" id="9811552at2"/>
<dbReference type="GO" id="GO:0015031">
    <property type="term" value="P:protein transport"/>
    <property type="evidence" value="ECO:0007669"/>
    <property type="project" value="UniProtKB-KW"/>
</dbReference>
<reference evidence="13 14" key="1">
    <citation type="journal article" date="2018" name="Genome Announc.">
        <title>Draft Genome Sequence of Lactococcus sp. Strain NtB2 (JCM 32569), Isolated from the Gut of the Higher Termite Nasutitermes takasagoensis.</title>
        <authorList>
            <person name="Noda S."/>
            <person name="Aihara C."/>
            <person name="Yuki M."/>
            <person name="Ohkuma M."/>
        </authorList>
    </citation>
    <scope>NUCLEOTIDE SEQUENCE [LARGE SCALE GENOMIC DNA]</scope>
    <source>
        <strain evidence="13 14">NtB2</strain>
    </source>
</reference>
<dbReference type="GO" id="GO:0006865">
    <property type="term" value="P:amino acid transport"/>
    <property type="evidence" value="ECO:0007669"/>
    <property type="project" value="UniProtKB-KW"/>
</dbReference>
<dbReference type="SUPFAM" id="SSF161098">
    <property type="entry name" value="MetI-like"/>
    <property type="match status" value="1"/>
</dbReference>
<keyword evidence="5 11" id="KW-0812">Transmembrane</keyword>
<keyword evidence="6" id="KW-0571">Peptide transport</keyword>
<organism evidence="13 14">
    <name type="scientific">Lactococcus termiticola</name>
    <dbReference type="NCBI Taxonomy" id="2169526"/>
    <lineage>
        <taxon>Bacteria</taxon>
        <taxon>Bacillati</taxon>
        <taxon>Bacillota</taxon>
        <taxon>Bacilli</taxon>
        <taxon>Lactobacillales</taxon>
        <taxon>Streptococcaceae</taxon>
        <taxon>Lactococcus</taxon>
    </lineage>
</organism>
<dbReference type="AlphaFoldDB" id="A0A2R5HHY8"/>
<gene>
    <name evidence="13" type="ORF">NtB2_01693</name>
</gene>
<dbReference type="PROSITE" id="PS50928">
    <property type="entry name" value="ABC_TM1"/>
    <property type="match status" value="1"/>
</dbReference>
<dbReference type="Proteomes" id="UP000245021">
    <property type="component" value="Unassembled WGS sequence"/>
</dbReference>
<evidence type="ECO:0000256" key="8">
    <source>
        <dbReference type="ARBA" id="ARBA00022970"/>
    </source>
</evidence>
<dbReference type="InterPro" id="IPR010065">
    <property type="entry name" value="AA_ABC_transptr_permease_3TM"/>
</dbReference>
<evidence type="ECO:0000313" key="13">
    <source>
        <dbReference type="EMBL" id="GBG97546.1"/>
    </source>
</evidence>
<comment type="caution">
    <text evidence="13">The sequence shown here is derived from an EMBL/GenBank/DDBJ whole genome shotgun (WGS) entry which is preliminary data.</text>
</comment>
<dbReference type="FunFam" id="1.10.3720.10:FF:000033">
    <property type="entry name" value="Polar amino acid ABC transporter permease"/>
    <property type="match status" value="1"/>
</dbReference>
<proteinExistence type="inferred from homology"/>
<keyword evidence="10 11" id="KW-0472">Membrane</keyword>
<evidence type="ECO:0000256" key="10">
    <source>
        <dbReference type="ARBA" id="ARBA00023136"/>
    </source>
</evidence>